<dbReference type="InterPro" id="IPR042266">
    <property type="entry name" value="PPPDE_sf"/>
</dbReference>
<evidence type="ECO:0000313" key="7">
    <source>
        <dbReference type="Proteomes" id="UP000604046"/>
    </source>
</evidence>
<feature type="region of interest" description="Disordered" evidence="4">
    <location>
        <begin position="1"/>
        <end position="81"/>
    </location>
</feature>
<dbReference type="InterPro" id="IPR008580">
    <property type="entry name" value="PPPDE_dom"/>
</dbReference>
<proteinExistence type="inferred from homology"/>
<keyword evidence="7" id="KW-1185">Reference proteome</keyword>
<dbReference type="PANTHER" id="PTHR12378">
    <property type="entry name" value="DESUMOYLATING ISOPEPTIDASE"/>
    <property type="match status" value="1"/>
</dbReference>
<comment type="similarity">
    <text evidence="1">Belongs to the DeSI family.</text>
</comment>
<dbReference type="GO" id="GO:0006508">
    <property type="term" value="P:proteolysis"/>
    <property type="evidence" value="ECO:0007669"/>
    <property type="project" value="UniProtKB-KW"/>
</dbReference>
<dbReference type="AlphaFoldDB" id="A0A812IE74"/>
<dbReference type="Proteomes" id="UP000604046">
    <property type="component" value="Unassembled WGS sequence"/>
</dbReference>
<protein>
    <submittedName>
        <fullName evidence="6">DESI2 protein</fullName>
    </submittedName>
</protein>
<reference evidence="6" key="1">
    <citation type="submission" date="2021-02" db="EMBL/GenBank/DDBJ databases">
        <authorList>
            <person name="Dougan E. K."/>
            <person name="Rhodes N."/>
            <person name="Thang M."/>
            <person name="Chan C."/>
        </authorList>
    </citation>
    <scope>NUCLEOTIDE SEQUENCE</scope>
</reference>
<evidence type="ECO:0000256" key="2">
    <source>
        <dbReference type="ARBA" id="ARBA00022670"/>
    </source>
</evidence>
<evidence type="ECO:0000259" key="5">
    <source>
        <dbReference type="PROSITE" id="PS51858"/>
    </source>
</evidence>
<dbReference type="SMART" id="SM01179">
    <property type="entry name" value="DUF862"/>
    <property type="match status" value="1"/>
</dbReference>
<organism evidence="6 7">
    <name type="scientific">Symbiodinium natans</name>
    <dbReference type="NCBI Taxonomy" id="878477"/>
    <lineage>
        <taxon>Eukaryota</taxon>
        <taxon>Sar</taxon>
        <taxon>Alveolata</taxon>
        <taxon>Dinophyceae</taxon>
        <taxon>Suessiales</taxon>
        <taxon>Symbiodiniaceae</taxon>
        <taxon>Symbiodinium</taxon>
    </lineage>
</organism>
<name>A0A812IE74_9DINO</name>
<keyword evidence="3" id="KW-0378">Hydrolase</keyword>
<dbReference type="OrthoDB" id="371654at2759"/>
<dbReference type="EMBL" id="CAJNDS010000260">
    <property type="protein sequence ID" value="CAE7035144.1"/>
    <property type="molecule type" value="Genomic_DNA"/>
</dbReference>
<sequence length="328" mass="36068">MTPDPPDPEASNSTSRFRRRVISSEDVLSSLPGELEPSEDTAVPLEEFVDNDDTVPSSLQRRRARAATDGPLPPNSRRLKDTRARRSVAFAPFEVSSSMLRKAPTEGKSPPESRMKASVVTLRIYDVTGAEVISGLNRLCRAIGTGAFHAGVEVYGAEWSFGYTDDGGSGVFSCDPGECGDHAYREAVTMGVTCLREEDVMLHLSALAQDWQGQPGFLEAWAGSRVESRCADIGAHTNFSSSSSATRAKCWDWLSRKWTRCDSLPILWSCRPQPATPQSDKNQGMGVWVQGGGLEQQQRQQQQQQQHHQQQKTTTSGRSYYASVALRI</sequence>
<feature type="compositionally biased region" description="Low complexity" evidence="4">
    <location>
        <begin position="296"/>
        <end position="308"/>
    </location>
</feature>
<gene>
    <name evidence="6" type="primary">DESI2</name>
    <name evidence="6" type="ORF">SNAT2548_LOCUS4254</name>
</gene>
<keyword evidence="2" id="KW-0645">Protease</keyword>
<evidence type="ECO:0000313" key="6">
    <source>
        <dbReference type="EMBL" id="CAE7035144.1"/>
    </source>
</evidence>
<feature type="region of interest" description="Disordered" evidence="4">
    <location>
        <begin position="293"/>
        <end position="317"/>
    </location>
</feature>
<accession>A0A812IE74</accession>
<evidence type="ECO:0000256" key="3">
    <source>
        <dbReference type="ARBA" id="ARBA00022801"/>
    </source>
</evidence>
<evidence type="ECO:0000256" key="4">
    <source>
        <dbReference type="SAM" id="MobiDB-lite"/>
    </source>
</evidence>
<evidence type="ECO:0000256" key="1">
    <source>
        <dbReference type="ARBA" id="ARBA00008140"/>
    </source>
</evidence>
<dbReference type="Gene3D" id="3.90.1720.30">
    <property type="entry name" value="PPPDE domains"/>
    <property type="match status" value="1"/>
</dbReference>
<dbReference type="PROSITE" id="PS51858">
    <property type="entry name" value="PPPDE"/>
    <property type="match status" value="1"/>
</dbReference>
<comment type="caution">
    <text evidence="6">The sequence shown here is derived from an EMBL/GenBank/DDBJ whole genome shotgun (WGS) entry which is preliminary data.</text>
</comment>
<feature type="domain" description="PPPDE" evidence="5">
    <location>
        <begin position="118"/>
        <end position="251"/>
    </location>
</feature>
<dbReference type="PANTHER" id="PTHR12378:SF9">
    <property type="entry name" value="OS06G0107000 PROTEIN"/>
    <property type="match status" value="1"/>
</dbReference>
<dbReference type="GO" id="GO:0101005">
    <property type="term" value="F:deubiquitinase activity"/>
    <property type="evidence" value="ECO:0007669"/>
    <property type="project" value="TreeGrafter"/>
</dbReference>
<dbReference type="GO" id="GO:0016579">
    <property type="term" value="P:protein deubiquitination"/>
    <property type="evidence" value="ECO:0007669"/>
    <property type="project" value="TreeGrafter"/>
</dbReference>
<dbReference type="Pfam" id="PF05903">
    <property type="entry name" value="Peptidase_C97"/>
    <property type="match status" value="1"/>
</dbReference>